<gene>
    <name evidence="2" type="ORF">DCC88_04945</name>
</gene>
<dbReference type="AlphaFoldDB" id="A0A369KP86"/>
<protein>
    <recommendedName>
        <fullName evidence="4">Porin</fullName>
    </recommendedName>
</protein>
<evidence type="ECO:0000313" key="2">
    <source>
        <dbReference type="EMBL" id="RDB36479.1"/>
    </source>
</evidence>
<name>A0A369KP86_9BACT</name>
<dbReference type="EMBL" id="QOVW01000060">
    <property type="protein sequence ID" value="RDB36479.1"/>
    <property type="molecule type" value="Genomic_DNA"/>
</dbReference>
<dbReference type="Proteomes" id="UP000253934">
    <property type="component" value="Unassembled WGS sequence"/>
</dbReference>
<keyword evidence="1" id="KW-0732">Signal</keyword>
<comment type="caution">
    <text evidence="2">The sequence shown here is derived from an EMBL/GenBank/DDBJ whole genome shotgun (WGS) entry which is preliminary data.</text>
</comment>
<accession>A0A369KP86</accession>
<organism evidence="2 3">
    <name type="scientific">Spirobacillus cienkowskii</name>
    <dbReference type="NCBI Taxonomy" id="495820"/>
    <lineage>
        <taxon>Bacteria</taxon>
        <taxon>Pseudomonadati</taxon>
        <taxon>Bdellovibrionota</taxon>
        <taxon>Oligoflexia</taxon>
        <taxon>Silvanigrellales</taxon>
        <taxon>Spirobacillus</taxon>
    </lineage>
</organism>
<feature type="chain" id="PRO_5016777420" description="Porin" evidence="1">
    <location>
        <begin position="23"/>
        <end position="398"/>
    </location>
</feature>
<feature type="signal peptide" evidence="1">
    <location>
        <begin position="1"/>
        <end position="22"/>
    </location>
</feature>
<keyword evidence="3" id="KW-1185">Reference proteome</keyword>
<evidence type="ECO:0000313" key="3">
    <source>
        <dbReference type="Proteomes" id="UP000253934"/>
    </source>
</evidence>
<evidence type="ECO:0008006" key="4">
    <source>
        <dbReference type="Google" id="ProtNLM"/>
    </source>
</evidence>
<sequence>MKKIVLRSLAASTIALSGAAVAQDMDKKITTGGNFQLNMNTSDSSRSEAPDFAIDKARVKTKVAGGIASGEVEVDFQNGSTFSLRRAQLNLDVLTLKSGSNTFTTTLSMGGIRIGGADLTAADITWAPQAYGRQDGAYLKETLAIGKMADIDFGVGLFNNITTYFVDSAAKGINDASNITKGKGKSLGLAAHVAATVNVDDNQSIGAKFYYGSQEKAITYTANAGKARDVSHMEASLVYNHASIFGNKGVLSTNGVSFWYEVDDAKGEMTATKTATDSNYTYGTANNDTLKSTLMGFGIAGDTGSYLTGMLQKGDRLTYAVSYAMNKLTDGDTTTDLNYDKKQMAFSVGYAVSSFELAFNFEHVKNNNAIFSDKGKSTNASERKDSMMRSYLTMAYQF</sequence>
<proteinExistence type="predicted"/>
<evidence type="ECO:0000256" key="1">
    <source>
        <dbReference type="SAM" id="SignalP"/>
    </source>
</evidence>
<reference evidence="2" key="1">
    <citation type="submission" date="2018-04" db="EMBL/GenBank/DDBJ databases">
        <title>Draft genome sequence of the Candidatus Spirobacillus cienkowskii, a pathogen of freshwater Daphnia species, reconstructed from hemolymph metagenomic reads.</title>
        <authorList>
            <person name="Bresciani L."/>
            <person name="Lemos L.N."/>
            <person name="Wale N."/>
            <person name="Lin J.Y."/>
            <person name="Fernandes G.R."/>
            <person name="Duffy M.A."/>
            <person name="Rodrigues J.M."/>
        </authorList>
    </citation>
    <scope>NUCLEOTIDE SEQUENCE [LARGE SCALE GENOMIC DNA]</scope>
    <source>
        <strain evidence="2">Binning01</strain>
    </source>
</reference>